<protein>
    <submittedName>
        <fullName evidence="1">Uncharacterized protein</fullName>
    </submittedName>
</protein>
<reference evidence="1 2" key="1">
    <citation type="submission" date="2018-06" db="EMBL/GenBank/DDBJ databases">
        <title>Genomic Encyclopedia of Type Strains, Phase IV (KMG-IV): sequencing the most valuable type-strain genomes for metagenomic binning, comparative biology and taxonomic classification.</title>
        <authorList>
            <person name="Goeker M."/>
        </authorList>
    </citation>
    <scope>NUCLEOTIDE SEQUENCE [LARGE SCALE GENOMIC DNA]</scope>
    <source>
        <strain evidence="1 2">DSM 25532</strain>
    </source>
</reference>
<accession>A0A366H364</accession>
<dbReference type="EMBL" id="QNRR01000017">
    <property type="protein sequence ID" value="RBP36389.1"/>
    <property type="molecule type" value="Genomic_DNA"/>
</dbReference>
<gene>
    <name evidence="1" type="ORF">DES53_117100</name>
</gene>
<dbReference type="Proteomes" id="UP000253426">
    <property type="component" value="Unassembled WGS sequence"/>
</dbReference>
<dbReference type="AlphaFoldDB" id="A0A366H364"/>
<sequence>MVTFFGLFLLMSLAMVYKGTIIKRDQAAKSQLKIDYHQREEALMRALVATFPSKVVACLKNDYAASNTYDWNAIFTDAIGRAAAATSLTQDAQNAIGMSGVRTADVGEDSVATVRSWITDLKGNVGQVTPGTTVYESDFTGALAGKMPPFLRPPAGLETADVTRPIVSGEKIYINQAGLGANVVNYPKYNQIPYPNIRFGYAEPGQPFVAKRNWWAFQVKYGAGPGLTKTYVLSLYEIPSQLPIEAATFAEIGKHNDGSAWGANVSITGGVYADSLKMNGAHGADRLAGRQSIEIDGPLTLNNTTITQDFDALGVREQMQAAAKSSILPIALSANSGRVVFYPIPSGTAFLNKPAGTTTKWDQYKGGAIDCKVEVEAIKMVGLVDQTPRAIRVKFLTSAGTKQTVVLERDVNWPDAAQPGGDDIPFQTELSHTGRSCLTFHPSRLNAWLVSKGGDTVVTNNSVRFAVDPTFDPLTTLPVSSPPGVNDMSIIIRRGRDLRTFTRGLSIVGPFRVYIGDDLNDMQIPVPSDPSTSSMTEFYPPMSIFAAELRVGTTAFNRPFDHKGQMGSLQSGGTAAWRPLDLKSGGDDIVHTGQIQAELTPLQSPAELPPISQLNWLVTIEEIAN</sequence>
<evidence type="ECO:0000313" key="1">
    <source>
        <dbReference type="EMBL" id="RBP36389.1"/>
    </source>
</evidence>
<organism evidence="1 2">
    <name type="scientific">Roseimicrobium gellanilyticum</name>
    <dbReference type="NCBI Taxonomy" id="748857"/>
    <lineage>
        <taxon>Bacteria</taxon>
        <taxon>Pseudomonadati</taxon>
        <taxon>Verrucomicrobiota</taxon>
        <taxon>Verrucomicrobiia</taxon>
        <taxon>Verrucomicrobiales</taxon>
        <taxon>Verrucomicrobiaceae</taxon>
        <taxon>Roseimicrobium</taxon>
    </lineage>
</organism>
<name>A0A366H364_9BACT</name>
<proteinExistence type="predicted"/>
<comment type="caution">
    <text evidence="1">The sequence shown here is derived from an EMBL/GenBank/DDBJ whole genome shotgun (WGS) entry which is preliminary data.</text>
</comment>
<keyword evidence="2" id="KW-1185">Reference proteome</keyword>
<evidence type="ECO:0000313" key="2">
    <source>
        <dbReference type="Proteomes" id="UP000253426"/>
    </source>
</evidence>